<evidence type="ECO:0000256" key="1">
    <source>
        <dbReference type="SAM" id="MobiDB-lite"/>
    </source>
</evidence>
<feature type="region of interest" description="Disordered" evidence="1">
    <location>
        <begin position="1"/>
        <end position="29"/>
    </location>
</feature>
<name>A0ABW1F4I3_9ACTN</name>
<keyword evidence="3" id="KW-1185">Reference proteome</keyword>
<organism evidence="2 3">
    <name type="scientific">Kitasatospora aburaviensis</name>
    <dbReference type="NCBI Taxonomy" id="67265"/>
    <lineage>
        <taxon>Bacteria</taxon>
        <taxon>Bacillati</taxon>
        <taxon>Actinomycetota</taxon>
        <taxon>Actinomycetes</taxon>
        <taxon>Kitasatosporales</taxon>
        <taxon>Streptomycetaceae</taxon>
        <taxon>Kitasatospora</taxon>
    </lineage>
</organism>
<evidence type="ECO:0000313" key="2">
    <source>
        <dbReference type="EMBL" id="MFC5888760.1"/>
    </source>
</evidence>
<accession>A0ABW1F4I3</accession>
<sequence length="87" mass="9425">MTIKGHTRGKPQAHKRASYDPSTGKTWRTGLSLKPDTAVKAIKAAELADLSVAGLLEELIRRMPVDQEGRPTWAPPPAKNEELPLAG</sequence>
<dbReference type="Proteomes" id="UP001596067">
    <property type="component" value="Unassembled WGS sequence"/>
</dbReference>
<dbReference type="RefSeq" id="WP_345330305.1">
    <property type="nucleotide sequence ID" value="NZ_BAAAVH010000111.1"/>
</dbReference>
<proteinExistence type="predicted"/>
<feature type="compositionally biased region" description="Basic residues" evidence="1">
    <location>
        <begin position="1"/>
        <end position="16"/>
    </location>
</feature>
<feature type="region of interest" description="Disordered" evidence="1">
    <location>
        <begin position="65"/>
        <end position="87"/>
    </location>
</feature>
<protein>
    <submittedName>
        <fullName evidence="2">Uncharacterized protein</fullName>
    </submittedName>
</protein>
<dbReference type="EMBL" id="JBHSOD010000044">
    <property type="protein sequence ID" value="MFC5888760.1"/>
    <property type="molecule type" value="Genomic_DNA"/>
</dbReference>
<gene>
    <name evidence="2" type="ORF">ACFP0N_27710</name>
</gene>
<reference evidence="3" key="1">
    <citation type="journal article" date="2019" name="Int. J. Syst. Evol. Microbiol.">
        <title>The Global Catalogue of Microorganisms (GCM) 10K type strain sequencing project: providing services to taxonomists for standard genome sequencing and annotation.</title>
        <authorList>
            <consortium name="The Broad Institute Genomics Platform"/>
            <consortium name="The Broad Institute Genome Sequencing Center for Infectious Disease"/>
            <person name="Wu L."/>
            <person name="Ma J."/>
        </authorList>
    </citation>
    <scope>NUCLEOTIDE SEQUENCE [LARGE SCALE GENOMIC DNA]</scope>
    <source>
        <strain evidence="3">CGMCC 4.1469</strain>
    </source>
</reference>
<evidence type="ECO:0000313" key="3">
    <source>
        <dbReference type="Proteomes" id="UP001596067"/>
    </source>
</evidence>
<comment type="caution">
    <text evidence="2">The sequence shown here is derived from an EMBL/GenBank/DDBJ whole genome shotgun (WGS) entry which is preliminary data.</text>
</comment>